<evidence type="ECO:0000256" key="4">
    <source>
        <dbReference type="PROSITE-ProRule" id="PRU00175"/>
    </source>
</evidence>
<dbReference type="SMART" id="SM00744">
    <property type="entry name" value="RINGv"/>
    <property type="match status" value="1"/>
</dbReference>
<dbReference type="PANTHER" id="PTHR47258:SF1">
    <property type="entry name" value="E3 UBIQUITIN-PROTEIN LIGASE XERICO-RELATED"/>
    <property type="match status" value="1"/>
</dbReference>
<dbReference type="EMBL" id="JACMSC010000005">
    <property type="protein sequence ID" value="KAG6522749.1"/>
    <property type="molecule type" value="Genomic_DNA"/>
</dbReference>
<sequence>MGAVTLPANSSIKQTTGSGLFSCSPFLACLSCFLFDQSGILAGDWTPGDFYSGDPKAFWVQIATVKFRSPTAMGLSSLPTPSDSVLTLVLVNTALTISILKQLLGSLTHLFRLRAAPPLPSDHAAGEQAQEPHSLTERFRTWCKPVRFGSTLGRRRERTADCRVCLARFEPDSVVNRLLCGHFFHKTCLEKWLDYQHATCPLCRTPVLPGEEPGVACFISTSSWPWF</sequence>
<dbReference type="InterPro" id="IPR011016">
    <property type="entry name" value="Znf_RING-CH"/>
</dbReference>
<keyword evidence="2 4" id="KW-0863">Zinc-finger</keyword>
<dbReference type="GO" id="GO:0008270">
    <property type="term" value="F:zinc ion binding"/>
    <property type="evidence" value="ECO:0007669"/>
    <property type="project" value="UniProtKB-KW"/>
</dbReference>
<dbReference type="PROSITE" id="PS50089">
    <property type="entry name" value="ZF_RING_2"/>
    <property type="match status" value="1"/>
</dbReference>
<feature type="domain" description="RING-type" evidence="5">
    <location>
        <begin position="162"/>
        <end position="204"/>
    </location>
</feature>
<evidence type="ECO:0000256" key="2">
    <source>
        <dbReference type="ARBA" id="ARBA00022771"/>
    </source>
</evidence>
<dbReference type="InterPro" id="IPR001841">
    <property type="entry name" value="Znf_RING"/>
</dbReference>
<keyword evidence="1" id="KW-0479">Metal-binding</keyword>
<keyword evidence="3" id="KW-0862">Zinc</keyword>
<organism evidence="6 7">
    <name type="scientific">Zingiber officinale</name>
    <name type="common">Ginger</name>
    <name type="synonym">Amomum zingiber</name>
    <dbReference type="NCBI Taxonomy" id="94328"/>
    <lineage>
        <taxon>Eukaryota</taxon>
        <taxon>Viridiplantae</taxon>
        <taxon>Streptophyta</taxon>
        <taxon>Embryophyta</taxon>
        <taxon>Tracheophyta</taxon>
        <taxon>Spermatophyta</taxon>
        <taxon>Magnoliopsida</taxon>
        <taxon>Liliopsida</taxon>
        <taxon>Zingiberales</taxon>
        <taxon>Zingiberaceae</taxon>
        <taxon>Zingiber</taxon>
    </lineage>
</organism>
<gene>
    <name evidence="6" type="ORF">ZIOFF_019901</name>
</gene>
<reference evidence="6 7" key="1">
    <citation type="submission" date="2020-08" db="EMBL/GenBank/DDBJ databases">
        <title>Plant Genome Project.</title>
        <authorList>
            <person name="Zhang R.-G."/>
        </authorList>
    </citation>
    <scope>NUCLEOTIDE SEQUENCE [LARGE SCALE GENOMIC DNA]</scope>
    <source>
        <tissue evidence="6">Rhizome</tissue>
    </source>
</reference>
<dbReference type="SMART" id="SM00184">
    <property type="entry name" value="RING"/>
    <property type="match status" value="1"/>
</dbReference>
<dbReference type="SUPFAM" id="SSF57850">
    <property type="entry name" value="RING/U-box"/>
    <property type="match status" value="1"/>
</dbReference>
<evidence type="ECO:0000256" key="3">
    <source>
        <dbReference type="ARBA" id="ARBA00022833"/>
    </source>
</evidence>
<protein>
    <recommendedName>
        <fullName evidence="5">RING-type domain-containing protein</fullName>
    </recommendedName>
</protein>
<dbReference type="Pfam" id="PF13639">
    <property type="entry name" value="zf-RING_2"/>
    <property type="match status" value="1"/>
</dbReference>
<name>A0A8J5LNB4_ZINOF</name>
<keyword evidence="7" id="KW-1185">Reference proteome</keyword>
<dbReference type="Gene3D" id="3.30.40.10">
    <property type="entry name" value="Zinc/RING finger domain, C3HC4 (zinc finger)"/>
    <property type="match status" value="1"/>
</dbReference>
<evidence type="ECO:0000313" key="7">
    <source>
        <dbReference type="Proteomes" id="UP000734854"/>
    </source>
</evidence>
<evidence type="ECO:0000256" key="1">
    <source>
        <dbReference type="ARBA" id="ARBA00022723"/>
    </source>
</evidence>
<proteinExistence type="predicted"/>
<evidence type="ECO:0000259" key="5">
    <source>
        <dbReference type="PROSITE" id="PS50089"/>
    </source>
</evidence>
<dbReference type="AlphaFoldDB" id="A0A8J5LNB4"/>
<dbReference type="Proteomes" id="UP000734854">
    <property type="component" value="Unassembled WGS sequence"/>
</dbReference>
<evidence type="ECO:0000313" key="6">
    <source>
        <dbReference type="EMBL" id="KAG6522749.1"/>
    </source>
</evidence>
<dbReference type="InterPro" id="IPR013083">
    <property type="entry name" value="Znf_RING/FYVE/PHD"/>
</dbReference>
<accession>A0A8J5LNB4</accession>
<dbReference type="PANTHER" id="PTHR47258">
    <property type="match status" value="1"/>
</dbReference>
<dbReference type="InterPro" id="IPR044249">
    <property type="entry name" value="XERICO-like"/>
</dbReference>
<comment type="caution">
    <text evidence="6">The sequence shown here is derived from an EMBL/GenBank/DDBJ whole genome shotgun (WGS) entry which is preliminary data.</text>
</comment>